<dbReference type="Proteomes" id="UP000027100">
    <property type="component" value="Unassembled WGS sequence"/>
</dbReference>
<organism evidence="1 2">
    <name type="scientific">Hyphomonas polymorpha PS728</name>
    <dbReference type="NCBI Taxonomy" id="1280954"/>
    <lineage>
        <taxon>Bacteria</taxon>
        <taxon>Pseudomonadati</taxon>
        <taxon>Pseudomonadota</taxon>
        <taxon>Alphaproteobacteria</taxon>
        <taxon>Hyphomonadales</taxon>
        <taxon>Hyphomonadaceae</taxon>
        <taxon>Hyphomonas</taxon>
    </lineage>
</organism>
<comment type="caution">
    <text evidence="1">The sequence shown here is derived from an EMBL/GenBank/DDBJ whole genome shotgun (WGS) entry which is preliminary data.</text>
</comment>
<evidence type="ECO:0000313" key="1">
    <source>
        <dbReference type="EMBL" id="KCZ98859.1"/>
    </source>
</evidence>
<dbReference type="PATRIC" id="fig|1280954.3.peg.1656"/>
<dbReference type="EMBL" id="ARYM01000008">
    <property type="protein sequence ID" value="KCZ98859.1"/>
    <property type="molecule type" value="Genomic_DNA"/>
</dbReference>
<accession>A0A062VL80</accession>
<name>A0A062VL80_9PROT</name>
<reference evidence="1 2" key="1">
    <citation type="journal article" date="2014" name="Antonie Van Leeuwenhoek">
        <title>Hyphomonas beringensis sp. nov. and Hyphomonas chukchiensis sp. nov., isolated from surface seawater of the Bering Sea and Chukchi Sea.</title>
        <authorList>
            <person name="Li C."/>
            <person name="Lai Q."/>
            <person name="Li G."/>
            <person name="Dong C."/>
            <person name="Wang J."/>
            <person name="Liao Y."/>
            <person name="Shao Z."/>
        </authorList>
    </citation>
    <scope>NUCLEOTIDE SEQUENCE [LARGE SCALE GENOMIC DNA]</scope>
    <source>
        <strain evidence="1 2">PS728</strain>
    </source>
</reference>
<sequence length="47" mass="5070">MSQQCERGKASAPLFLGGLITAQLTKGLVQGQPKLEQIIAANPDKYR</sequence>
<keyword evidence="2" id="KW-1185">Reference proteome</keyword>
<protein>
    <submittedName>
        <fullName evidence="1">Uncharacterized protein</fullName>
    </submittedName>
</protein>
<proteinExistence type="predicted"/>
<dbReference type="AlphaFoldDB" id="A0A062VL80"/>
<gene>
    <name evidence="1" type="ORF">HPO_08164</name>
</gene>
<evidence type="ECO:0000313" key="2">
    <source>
        <dbReference type="Proteomes" id="UP000027100"/>
    </source>
</evidence>